<organism evidence="2 3">
    <name type="scientific">Lysinibacillus zambalensis</name>
    <dbReference type="NCBI Taxonomy" id="3160866"/>
    <lineage>
        <taxon>Bacteria</taxon>
        <taxon>Bacillati</taxon>
        <taxon>Bacillota</taxon>
        <taxon>Bacilli</taxon>
        <taxon>Bacillales</taxon>
        <taxon>Bacillaceae</taxon>
        <taxon>Lysinibacillus</taxon>
    </lineage>
</organism>
<keyword evidence="1" id="KW-1133">Transmembrane helix</keyword>
<evidence type="ECO:0000313" key="2">
    <source>
        <dbReference type="EMBL" id="MEQ6353549.1"/>
    </source>
</evidence>
<dbReference type="EMBL" id="JBEGDG010000002">
    <property type="protein sequence ID" value="MEQ6353549.1"/>
    <property type="molecule type" value="Genomic_DNA"/>
</dbReference>
<gene>
    <name evidence="2" type="ORF">ABNX05_02860</name>
</gene>
<protein>
    <submittedName>
        <fullName evidence="2">Uncharacterized protein</fullName>
    </submittedName>
</protein>
<evidence type="ECO:0000256" key="1">
    <source>
        <dbReference type="SAM" id="Phobius"/>
    </source>
</evidence>
<dbReference type="RefSeq" id="WP_349658331.1">
    <property type="nucleotide sequence ID" value="NZ_JBEGDG010000002.1"/>
</dbReference>
<feature type="transmembrane region" description="Helical" evidence="1">
    <location>
        <begin position="7"/>
        <end position="28"/>
    </location>
</feature>
<sequence length="68" mass="7913">MSRKLRLCSPIVTAILFVIFVFMNYLGYWTADRFIQILFFFIMIVSVFNAGIKTEAILKSRGKIESSR</sequence>
<keyword evidence="3" id="KW-1185">Reference proteome</keyword>
<comment type="caution">
    <text evidence="2">The sequence shown here is derived from an EMBL/GenBank/DDBJ whole genome shotgun (WGS) entry which is preliminary data.</text>
</comment>
<proteinExistence type="predicted"/>
<name>A0ABV1MPH1_9BACI</name>
<dbReference type="Proteomes" id="UP001478862">
    <property type="component" value="Unassembled WGS sequence"/>
</dbReference>
<keyword evidence="1" id="KW-0812">Transmembrane</keyword>
<evidence type="ECO:0000313" key="3">
    <source>
        <dbReference type="Proteomes" id="UP001478862"/>
    </source>
</evidence>
<keyword evidence="1" id="KW-0472">Membrane</keyword>
<accession>A0ABV1MPH1</accession>
<reference evidence="2 3" key="1">
    <citation type="submission" date="2024-06" db="EMBL/GenBank/DDBJ databases">
        <title>Lysinibacillus zambalefons sp. nov., a Novel Firmicute Isolated from the Poon Bato Zambales Hyperalkaline Spring.</title>
        <authorList>
            <person name="Aja J.A."/>
            <person name="Lazaro J.E.H."/>
            <person name="Llorin L.D."/>
            <person name="Lim K.R."/>
            <person name="Teodosio J."/>
            <person name="Dalisay D.S."/>
        </authorList>
    </citation>
    <scope>NUCLEOTIDE SEQUENCE [LARGE SCALE GENOMIC DNA]</scope>
    <source>
        <strain evidence="2 3">M3</strain>
    </source>
</reference>
<feature type="transmembrane region" description="Helical" evidence="1">
    <location>
        <begin position="34"/>
        <end position="52"/>
    </location>
</feature>